<dbReference type="InterPro" id="IPR001611">
    <property type="entry name" value="Leu-rich_rpt"/>
</dbReference>
<keyword evidence="5" id="KW-0808">Transferase</keyword>
<reference evidence="21 22" key="1">
    <citation type="submission" date="2024-02" db="EMBL/GenBank/DDBJ databases">
        <authorList>
            <person name="Vignale AGUSTIN F."/>
            <person name="Sosa J E."/>
            <person name="Modenutti C."/>
        </authorList>
    </citation>
    <scope>NUCLEOTIDE SEQUENCE [LARGE SCALE GENOMIC DNA]</scope>
</reference>
<keyword evidence="10" id="KW-0418">Kinase</keyword>
<dbReference type="FunFam" id="3.80.10.10:FF:000542">
    <property type="entry name" value="Leucine-rich repeat protein kinase family protein"/>
    <property type="match status" value="1"/>
</dbReference>
<dbReference type="InterPro" id="IPR017441">
    <property type="entry name" value="Protein_kinase_ATP_BS"/>
</dbReference>
<dbReference type="SUPFAM" id="SSF56112">
    <property type="entry name" value="Protein kinase-like (PK-like)"/>
    <property type="match status" value="1"/>
</dbReference>
<accession>A0ABC8U7U9</accession>
<evidence type="ECO:0000256" key="14">
    <source>
        <dbReference type="ARBA" id="ARBA00023170"/>
    </source>
</evidence>
<evidence type="ECO:0000256" key="4">
    <source>
        <dbReference type="ARBA" id="ARBA00022614"/>
    </source>
</evidence>
<keyword evidence="13 18" id="KW-0472">Membrane</keyword>
<dbReference type="EC" id="2.7.11.1" evidence="2"/>
<feature type="transmembrane region" description="Helical" evidence="18">
    <location>
        <begin position="813"/>
        <end position="836"/>
    </location>
</feature>
<evidence type="ECO:0000256" key="17">
    <source>
        <dbReference type="SAM" id="MobiDB-lite"/>
    </source>
</evidence>
<evidence type="ECO:0000256" key="19">
    <source>
        <dbReference type="SAM" id="SignalP"/>
    </source>
</evidence>
<comment type="caution">
    <text evidence="21">The sequence shown here is derived from an EMBL/GenBank/DDBJ whole genome shotgun (WGS) entry which is preliminary data.</text>
</comment>
<dbReference type="PANTHER" id="PTHR45974">
    <property type="entry name" value="RECEPTOR-LIKE PROTEIN 55"/>
    <property type="match status" value="1"/>
</dbReference>
<feature type="chain" id="PRO_5044753248" description="non-specific serine/threonine protein kinase" evidence="19">
    <location>
        <begin position="22"/>
        <end position="1203"/>
    </location>
</feature>
<feature type="domain" description="Protein kinase" evidence="20">
    <location>
        <begin position="880"/>
        <end position="1154"/>
    </location>
</feature>
<dbReference type="FunFam" id="3.30.200.20:FF:000328">
    <property type="entry name" value="Leucine-rich repeat protein kinase family protein"/>
    <property type="match status" value="1"/>
</dbReference>
<dbReference type="FunFam" id="3.80.10.10:FF:000363">
    <property type="entry name" value="Leucine-rich repeat family protein"/>
    <property type="match status" value="1"/>
</dbReference>
<keyword evidence="3" id="KW-0723">Serine/threonine-protein kinase</keyword>
<feature type="transmembrane region" description="Helical" evidence="18">
    <location>
        <begin position="557"/>
        <end position="580"/>
    </location>
</feature>
<evidence type="ECO:0000256" key="7">
    <source>
        <dbReference type="ARBA" id="ARBA00022729"/>
    </source>
</evidence>
<sequence>MGPRIWVCSLVISIPVLIIAAQTNNQDYVALQSLQAIWQNTPPNWVGPDPCGAGWDGIRCNNSRVTSITLASMNLTGQLSGDIQELAELQILDLSYNKGLTGSLPSSIGKLKKLARLIVVGCGFSGLIPDTIGSLQQLLSLSLNSNNFIGGIPPSIGSLINLYWLDIADNKLSGTIPVSDGNTPGLDMLVHTKHFHFGQNHLSGEIPPRLFNSNMTLIHVLFESNNLIGNIPSTIGLVQTLEVLRLDRNALSGTVPRNLNSLSLLKELYLSNNKLTGALPNLTGLNSLNYMDLSNNSFTASAVPSWVLTLQSLTTLVMERVQLEGQVPVGLFSLPLLQTVILKNNQLNSTLDIGPSYSNQLQLVDLQNNYISAYAQRVGYNKELILVGNPICQETGQTENYCVIPQPSNSSYSTPPNNCFPTTCGSNQLSSPNCKCAYPYTGTLTFRAPSFSDLGNLSIYTSLQNSMMAQSHQLPVDSVSLSNPTKNLDDYLVLDVGIFPSGLNSFNRSGISGIAFMLSNQTFKPPSGFGPFFFIGDDYGNFAGISPGTHKSTSTGVIIGAAVGGSVLVILVLLAGVYAFRQKRRAERADKQNNPFGTLTFRAPSFSDLGNLSIYTSLQNSMMAQSHQLPVDSVSLSNPTKNLDDYLVLDVGIFPSGLNSFNRSGISGIAFMLSNQTFKPPSGFGPFFFIGDDYGNFAGISPGTHKSTSTGVIIGAAVGGSVLVILVLLAGVYAFRQKRRAERADKQNNPFDKSNGGVPQLKGARFFSFEELKRCTNNFSETNDLGSGGYGKHLSLSPPGISPGTHKSTSTGVIIGAAVGGSVLVILVLLAGVYAFRQKRRAERADKQNNPFDKSNGGVPQLKGARFFSFEELKRCTNNFSETNDLGSGGYGKVYKGTLPSGQLVAIKRAQHGSMQGGLEFKTEIELLSRVHHKNVVSLVGFCFEQVEQMLVYEYIPNGTLKESLSGKSGIRLDWMRRLRITLGAARGIQYLHDHANPPIIHRDIKTNNILLDERLTAKVADFGLSKPMDDSEKGHVTTQVKGTMGYMDPEYYMTQHLTEKSDVYSFGVVMLEMITARSPIEKGKYIVREVKQAMDRTKELYNLHGILDPAIGLNSTAPKSLEKYVDLALRCLEETGFLRPAMREVVKEIENIMELAGLNPNAESASTSASYDEGGKGFDHPYSNESLFDYSGIYPPSKLEPK</sequence>
<dbReference type="GO" id="GO:0005524">
    <property type="term" value="F:ATP binding"/>
    <property type="evidence" value="ECO:0007669"/>
    <property type="project" value="UniProtKB-UniRule"/>
</dbReference>
<feature type="binding site" evidence="16">
    <location>
        <position position="908"/>
    </location>
    <ligand>
        <name>ATP</name>
        <dbReference type="ChEBI" id="CHEBI:30616"/>
    </ligand>
</feature>
<evidence type="ECO:0000313" key="21">
    <source>
        <dbReference type="EMBL" id="CAK9177849.1"/>
    </source>
</evidence>
<dbReference type="SMART" id="SM00220">
    <property type="entry name" value="S_TKc"/>
    <property type="match status" value="1"/>
</dbReference>
<dbReference type="PROSITE" id="PS50011">
    <property type="entry name" value="PROTEIN_KINASE_DOM"/>
    <property type="match status" value="1"/>
</dbReference>
<dbReference type="FunFam" id="1.10.510.10:FF:000453">
    <property type="entry name" value="LRR receptor-like serine/threonine-protein kinase HSL2"/>
    <property type="match status" value="1"/>
</dbReference>
<organism evidence="21 22">
    <name type="scientific">Ilex paraguariensis</name>
    <name type="common">yerba mate</name>
    <dbReference type="NCBI Taxonomy" id="185542"/>
    <lineage>
        <taxon>Eukaryota</taxon>
        <taxon>Viridiplantae</taxon>
        <taxon>Streptophyta</taxon>
        <taxon>Embryophyta</taxon>
        <taxon>Tracheophyta</taxon>
        <taxon>Spermatophyta</taxon>
        <taxon>Magnoliopsida</taxon>
        <taxon>eudicotyledons</taxon>
        <taxon>Gunneridae</taxon>
        <taxon>Pentapetalae</taxon>
        <taxon>asterids</taxon>
        <taxon>campanulids</taxon>
        <taxon>Aquifoliales</taxon>
        <taxon>Aquifoliaceae</taxon>
        <taxon>Ilex</taxon>
    </lineage>
</organism>
<dbReference type="InterPro" id="IPR008271">
    <property type="entry name" value="Ser/Thr_kinase_AS"/>
</dbReference>
<dbReference type="InterPro" id="IPR000719">
    <property type="entry name" value="Prot_kinase_dom"/>
</dbReference>
<dbReference type="GO" id="GO:0016020">
    <property type="term" value="C:membrane"/>
    <property type="evidence" value="ECO:0007669"/>
    <property type="project" value="UniProtKB-SubCell"/>
</dbReference>
<keyword evidence="4" id="KW-0433">Leucine-rich repeat</keyword>
<dbReference type="InterPro" id="IPR032675">
    <property type="entry name" value="LRR_dom_sf"/>
</dbReference>
<evidence type="ECO:0000256" key="3">
    <source>
        <dbReference type="ARBA" id="ARBA00022527"/>
    </source>
</evidence>
<proteinExistence type="predicted"/>
<dbReference type="EMBL" id="CAUOFW020007168">
    <property type="protein sequence ID" value="CAK9177849.1"/>
    <property type="molecule type" value="Genomic_DNA"/>
</dbReference>
<protein>
    <recommendedName>
        <fullName evidence="2">non-specific serine/threonine protein kinase</fullName>
        <ecNumber evidence="2">2.7.11.1</ecNumber>
    </recommendedName>
</protein>
<dbReference type="PROSITE" id="PS00107">
    <property type="entry name" value="PROTEIN_KINASE_ATP"/>
    <property type="match status" value="1"/>
</dbReference>
<keyword evidence="11 16" id="KW-0067">ATP-binding</keyword>
<evidence type="ECO:0000256" key="12">
    <source>
        <dbReference type="ARBA" id="ARBA00022989"/>
    </source>
</evidence>
<dbReference type="Pfam" id="PF00560">
    <property type="entry name" value="LRR_1"/>
    <property type="match status" value="3"/>
</dbReference>
<keyword evidence="6 18" id="KW-0812">Transmembrane</keyword>
<dbReference type="Pfam" id="PF07714">
    <property type="entry name" value="PK_Tyr_Ser-Thr"/>
    <property type="match status" value="1"/>
</dbReference>
<keyword evidence="12 18" id="KW-1133">Transmembrane helix</keyword>
<dbReference type="Proteomes" id="UP001642360">
    <property type="component" value="Unassembled WGS sequence"/>
</dbReference>
<feature type="transmembrane region" description="Helical" evidence="18">
    <location>
        <begin position="712"/>
        <end position="735"/>
    </location>
</feature>
<evidence type="ECO:0000256" key="6">
    <source>
        <dbReference type="ARBA" id="ARBA00022692"/>
    </source>
</evidence>
<evidence type="ECO:0000256" key="1">
    <source>
        <dbReference type="ARBA" id="ARBA00004479"/>
    </source>
</evidence>
<dbReference type="GO" id="GO:0004674">
    <property type="term" value="F:protein serine/threonine kinase activity"/>
    <property type="evidence" value="ECO:0007669"/>
    <property type="project" value="UniProtKB-KW"/>
</dbReference>
<feature type="signal peptide" evidence="19">
    <location>
        <begin position="1"/>
        <end position="21"/>
    </location>
</feature>
<evidence type="ECO:0000256" key="18">
    <source>
        <dbReference type="SAM" id="Phobius"/>
    </source>
</evidence>
<keyword evidence="9 16" id="KW-0547">Nucleotide-binding</keyword>
<evidence type="ECO:0000256" key="16">
    <source>
        <dbReference type="PROSITE-ProRule" id="PRU10141"/>
    </source>
</evidence>
<evidence type="ECO:0000313" key="22">
    <source>
        <dbReference type="Proteomes" id="UP001642360"/>
    </source>
</evidence>
<dbReference type="CDD" id="cd14066">
    <property type="entry name" value="STKc_IRAK"/>
    <property type="match status" value="1"/>
</dbReference>
<dbReference type="AlphaFoldDB" id="A0ABC8U7U9"/>
<evidence type="ECO:0000256" key="11">
    <source>
        <dbReference type="ARBA" id="ARBA00022840"/>
    </source>
</evidence>
<dbReference type="PROSITE" id="PS00108">
    <property type="entry name" value="PROTEIN_KINASE_ST"/>
    <property type="match status" value="1"/>
</dbReference>
<dbReference type="InterPro" id="IPR001245">
    <property type="entry name" value="Ser-Thr/Tyr_kinase_cat_dom"/>
</dbReference>
<dbReference type="Gene3D" id="1.10.510.10">
    <property type="entry name" value="Transferase(Phosphotransferase) domain 1"/>
    <property type="match status" value="1"/>
</dbReference>
<dbReference type="PANTHER" id="PTHR45974:SF266">
    <property type="entry name" value="LEUCINE-RICH REPEAT RECEPTOR PROTEIN KINASE HPCA1"/>
    <property type="match status" value="1"/>
</dbReference>
<dbReference type="Gene3D" id="3.80.10.10">
    <property type="entry name" value="Ribonuclease Inhibitor"/>
    <property type="match status" value="3"/>
</dbReference>
<keyword evidence="15" id="KW-0325">Glycoprotein</keyword>
<name>A0ABC8U7U9_9AQUA</name>
<evidence type="ECO:0000256" key="9">
    <source>
        <dbReference type="ARBA" id="ARBA00022741"/>
    </source>
</evidence>
<keyword evidence="7 19" id="KW-0732">Signal</keyword>
<comment type="subcellular location">
    <subcellularLocation>
        <location evidence="1">Membrane</location>
        <topology evidence="1">Single-pass type I membrane protein</topology>
    </subcellularLocation>
</comment>
<evidence type="ECO:0000256" key="5">
    <source>
        <dbReference type="ARBA" id="ARBA00022679"/>
    </source>
</evidence>
<evidence type="ECO:0000256" key="13">
    <source>
        <dbReference type="ARBA" id="ARBA00023136"/>
    </source>
</evidence>
<keyword evidence="8" id="KW-0677">Repeat</keyword>
<dbReference type="SUPFAM" id="SSF52058">
    <property type="entry name" value="L domain-like"/>
    <property type="match status" value="1"/>
</dbReference>
<keyword evidence="14" id="KW-0675">Receptor</keyword>
<feature type="region of interest" description="Disordered" evidence="17">
    <location>
        <begin position="1163"/>
        <end position="1203"/>
    </location>
</feature>
<evidence type="ECO:0000256" key="8">
    <source>
        <dbReference type="ARBA" id="ARBA00022737"/>
    </source>
</evidence>
<gene>
    <name evidence="21" type="ORF">ILEXP_LOCUS47767</name>
</gene>
<evidence type="ECO:0000256" key="10">
    <source>
        <dbReference type="ARBA" id="ARBA00022777"/>
    </source>
</evidence>
<dbReference type="InterPro" id="IPR011009">
    <property type="entry name" value="Kinase-like_dom_sf"/>
</dbReference>
<evidence type="ECO:0000259" key="20">
    <source>
        <dbReference type="PROSITE" id="PS50011"/>
    </source>
</evidence>
<dbReference type="Gene3D" id="3.30.200.20">
    <property type="entry name" value="Phosphorylase Kinase, domain 1"/>
    <property type="match status" value="1"/>
</dbReference>
<evidence type="ECO:0000256" key="15">
    <source>
        <dbReference type="ARBA" id="ARBA00023180"/>
    </source>
</evidence>
<keyword evidence="22" id="KW-1185">Reference proteome</keyword>
<dbReference type="PROSITE" id="PS51450">
    <property type="entry name" value="LRR"/>
    <property type="match status" value="1"/>
</dbReference>
<evidence type="ECO:0000256" key="2">
    <source>
        <dbReference type="ARBA" id="ARBA00012513"/>
    </source>
</evidence>